<evidence type="ECO:0000313" key="2">
    <source>
        <dbReference type="Proteomes" id="UP000276232"/>
    </source>
</evidence>
<protein>
    <submittedName>
        <fullName evidence="1">Uncharacterized protein</fullName>
    </submittedName>
</protein>
<organism evidence="1 2">
    <name type="scientific">Pseudokineococcus lusitanus</name>
    <dbReference type="NCBI Taxonomy" id="763993"/>
    <lineage>
        <taxon>Bacteria</taxon>
        <taxon>Bacillati</taxon>
        <taxon>Actinomycetota</taxon>
        <taxon>Actinomycetes</taxon>
        <taxon>Kineosporiales</taxon>
        <taxon>Kineosporiaceae</taxon>
        <taxon>Pseudokineococcus</taxon>
    </lineage>
</organism>
<accession>A0A3N1HTI0</accession>
<evidence type="ECO:0000313" key="1">
    <source>
        <dbReference type="EMBL" id="ROP45825.1"/>
    </source>
</evidence>
<sequence>MTTPGSRGLDAIIATLPRQRAAHDAPDAQERHAHVQDAAAALSWRAVDHRRVPQPRHR</sequence>
<proteinExistence type="predicted"/>
<keyword evidence="2" id="KW-1185">Reference proteome</keyword>
<gene>
    <name evidence="1" type="ORF">EDC03_0434</name>
</gene>
<dbReference type="RefSeq" id="WP_158674167.1">
    <property type="nucleotide sequence ID" value="NZ_RJKN01000001.1"/>
</dbReference>
<name>A0A3N1HTI0_9ACTN</name>
<reference evidence="1 2" key="1">
    <citation type="journal article" date="2015" name="Stand. Genomic Sci.">
        <title>Genomic Encyclopedia of Bacterial and Archaeal Type Strains, Phase III: the genomes of soil and plant-associated and newly described type strains.</title>
        <authorList>
            <person name="Whitman W.B."/>
            <person name="Woyke T."/>
            <person name="Klenk H.P."/>
            <person name="Zhou Y."/>
            <person name="Lilburn T.G."/>
            <person name="Beck B.J."/>
            <person name="De Vos P."/>
            <person name="Vandamme P."/>
            <person name="Eisen J.A."/>
            <person name="Garrity G."/>
            <person name="Hugenholtz P."/>
            <person name="Kyrpides N.C."/>
        </authorList>
    </citation>
    <scope>NUCLEOTIDE SEQUENCE [LARGE SCALE GENOMIC DNA]</scope>
    <source>
        <strain evidence="1 2">CECT 7306</strain>
    </source>
</reference>
<dbReference type="InParanoid" id="A0A3N1HTI0"/>
<dbReference type="EMBL" id="RJKN01000001">
    <property type="protein sequence ID" value="ROP45825.1"/>
    <property type="molecule type" value="Genomic_DNA"/>
</dbReference>
<comment type="caution">
    <text evidence="1">The sequence shown here is derived from an EMBL/GenBank/DDBJ whole genome shotgun (WGS) entry which is preliminary data.</text>
</comment>
<dbReference type="Proteomes" id="UP000276232">
    <property type="component" value="Unassembled WGS sequence"/>
</dbReference>
<dbReference type="AlphaFoldDB" id="A0A3N1HTI0"/>